<dbReference type="AlphaFoldDB" id="A0A1U9WXL0"/>
<name>A0A1U9WXL0_PLAAG</name>
<dbReference type="GO" id="GO:0016887">
    <property type="term" value="F:ATP hydrolysis activity"/>
    <property type="evidence" value="ECO:0007669"/>
    <property type="project" value="InterPro"/>
</dbReference>
<feature type="domain" description="ATPase AAA-type core" evidence="1">
    <location>
        <begin position="51"/>
        <end position="366"/>
    </location>
</feature>
<dbReference type="SUPFAM" id="SSF52540">
    <property type="entry name" value="P-loop containing nucleoside triphosphate hydrolases"/>
    <property type="match status" value="1"/>
</dbReference>
<organism evidence="2">
    <name type="scientific">Planktothrix agardhii No758</name>
    <dbReference type="NCBI Taxonomy" id="1964479"/>
    <lineage>
        <taxon>Bacteria</taxon>
        <taxon>Bacillati</taxon>
        <taxon>Cyanobacteriota</taxon>
        <taxon>Cyanophyceae</taxon>
        <taxon>Oscillatoriophycideae</taxon>
        <taxon>Oscillatoriales</taxon>
        <taxon>Microcoleaceae</taxon>
        <taxon>Planktothrix</taxon>
    </lineage>
</organism>
<proteinExistence type="predicted"/>
<sequence length="426" mass="49053">MLIEFSVGNYLSFKETVTFSLVASKVVSSHEELDENNVFDFDDELRLVKSAAVYGANASGKSNLIKAMGFMGRFILTSSKETQVGDEIDVKEFKLNTQTVDKPSFFEIVFILDQTIYRYGFEVNRERVISEWLFHVPKVKEINLFQRNFDQIEVKKQFEKQGKEIFEKTRPNALFLSVVAQFNGKIATNILLFFREKFNVLSGLREHLYQGYTIAQFKKYPDPIIQLIKQLDLDIDNIIIQTKVLRSEQLPNELPEELRQLIMKANNLESNEIQTIHKKYDDQGKIVSLEKFNLDEDESEGTKKVFAFAGLILETLTNGEVLVIDELDAKLHPLITQTLINLFNSKTTNPKNAQLIFTTHDTNLLNNKIFRLDQIWFTEKNNQGASDLYSLIEYKVSSDASLESDYIKGKYGAIPFIGNLEQLFIE</sequence>
<dbReference type="EMBL" id="KU665241">
    <property type="protein sequence ID" value="AQY60973.1"/>
    <property type="molecule type" value="Genomic_DNA"/>
</dbReference>
<reference evidence="2" key="1">
    <citation type="journal article" date="2017" name="Front. Microbiol.">
        <title>Evolution of Anabaenopeptin Peptide Structural Variability in the Cyanobacterium Planktothrix.</title>
        <authorList>
            <person name="Entfellner E."/>
            <person name="Frei M."/>
            <person name="Christiansen G."/>
            <person name="Deng L."/>
            <person name="Blom J."/>
            <person name="Kurmayer R."/>
        </authorList>
    </citation>
    <scope>NUCLEOTIDE SEQUENCE</scope>
    <source>
        <strain evidence="2">No758</strain>
    </source>
</reference>
<dbReference type="InterPro" id="IPR027417">
    <property type="entry name" value="P-loop_NTPase"/>
</dbReference>
<accession>A0A1U9WXL0</accession>
<gene>
    <name evidence="2" type="primary">N758_0992</name>
</gene>
<evidence type="ECO:0000313" key="2">
    <source>
        <dbReference type="EMBL" id="AQY60973.1"/>
    </source>
</evidence>
<dbReference type="Gene3D" id="3.40.50.300">
    <property type="entry name" value="P-loop containing nucleotide triphosphate hydrolases"/>
    <property type="match status" value="1"/>
</dbReference>
<dbReference type="PANTHER" id="PTHR40396:SF1">
    <property type="entry name" value="ATPASE AAA-TYPE CORE DOMAIN-CONTAINING PROTEIN"/>
    <property type="match status" value="1"/>
</dbReference>
<protein>
    <submittedName>
        <fullName evidence="2">Abortive infection protein</fullName>
    </submittedName>
</protein>
<dbReference type="PANTHER" id="PTHR40396">
    <property type="entry name" value="ATPASE-LIKE PROTEIN"/>
    <property type="match status" value="1"/>
</dbReference>
<dbReference type="InterPro" id="IPR003959">
    <property type="entry name" value="ATPase_AAA_core"/>
</dbReference>
<evidence type="ECO:0000259" key="1">
    <source>
        <dbReference type="Pfam" id="PF13304"/>
    </source>
</evidence>
<dbReference type="GO" id="GO:0005524">
    <property type="term" value="F:ATP binding"/>
    <property type="evidence" value="ECO:0007669"/>
    <property type="project" value="InterPro"/>
</dbReference>
<dbReference type="Pfam" id="PF13304">
    <property type="entry name" value="AAA_21"/>
    <property type="match status" value="1"/>
</dbReference>